<proteinExistence type="predicted"/>
<dbReference type="SUPFAM" id="SSF50022">
    <property type="entry name" value="ISP domain"/>
    <property type="match status" value="1"/>
</dbReference>
<gene>
    <name evidence="8" type="ORF">C7389_101561</name>
</gene>
<organism evidence="8 9">
    <name type="scientific">Azoarcus indigens</name>
    <dbReference type="NCBI Taxonomy" id="29545"/>
    <lineage>
        <taxon>Bacteria</taxon>
        <taxon>Pseudomonadati</taxon>
        <taxon>Pseudomonadota</taxon>
        <taxon>Betaproteobacteria</taxon>
        <taxon>Rhodocyclales</taxon>
        <taxon>Zoogloeaceae</taxon>
        <taxon>Azoarcus</taxon>
    </lineage>
</organism>
<name>A0A4R6EFV6_9RHOO</name>
<keyword evidence="4" id="KW-0411">Iron-sulfur</keyword>
<dbReference type="GO" id="GO:0016020">
    <property type="term" value="C:membrane"/>
    <property type="evidence" value="ECO:0007669"/>
    <property type="project" value="InterPro"/>
</dbReference>
<evidence type="ECO:0000313" key="9">
    <source>
        <dbReference type="Proteomes" id="UP000295129"/>
    </source>
</evidence>
<evidence type="ECO:0000256" key="5">
    <source>
        <dbReference type="ARBA" id="ARBA00023157"/>
    </source>
</evidence>
<dbReference type="InterPro" id="IPR036922">
    <property type="entry name" value="Rieske_2Fe-2S_sf"/>
</dbReference>
<evidence type="ECO:0000313" key="8">
    <source>
        <dbReference type="EMBL" id="TDN57175.1"/>
    </source>
</evidence>
<dbReference type="PROSITE" id="PS51318">
    <property type="entry name" value="TAT"/>
    <property type="match status" value="1"/>
</dbReference>
<keyword evidence="5" id="KW-1015">Disulfide bond</keyword>
<sequence>MADRELEAGCPCANAPQAEPGSRRAMLAASLALAVAPLVPGGAAAADNPRRARPQVGDGLAYMTGEKEGQQITLADLKVGGPPVLAYPMDVSTQTVRDGARTNLLALVKVAPEELPEKLRADAADGVLAFSAICTHYGCPITETHPTGGKLVCNCHGSTFDVLKNGEVVAGPATRRLAHLPLKQAGSALLVAGNFAGPLGPPQQ</sequence>
<accession>A0A4R6EFV6</accession>
<comment type="caution">
    <text evidence="8">The sequence shown here is derived from an EMBL/GenBank/DDBJ whole genome shotgun (WGS) entry which is preliminary data.</text>
</comment>
<protein>
    <submittedName>
        <fullName evidence="8">Rieske Fe-S protein</fullName>
    </submittedName>
</protein>
<keyword evidence="9" id="KW-1185">Reference proteome</keyword>
<dbReference type="Proteomes" id="UP000295129">
    <property type="component" value="Unassembled WGS sequence"/>
</dbReference>
<keyword evidence="1" id="KW-0001">2Fe-2S</keyword>
<feature type="domain" description="Rieske" evidence="7">
    <location>
        <begin position="122"/>
        <end position="191"/>
    </location>
</feature>
<dbReference type="GO" id="GO:0051537">
    <property type="term" value="F:2 iron, 2 sulfur cluster binding"/>
    <property type="evidence" value="ECO:0007669"/>
    <property type="project" value="UniProtKB-KW"/>
</dbReference>
<dbReference type="OrthoDB" id="9767869at2"/>
<dbReference type="PANTHER" id="PTHR10134">
    <property type="entry name" value="CYTOCHROME B-C1 COMPLEX SUBUNIT RIESKE, MITOCHONDRIAL"/>
    <property type="match status" value="1"/>
</dbReference>
<dbReference type="PROSITE" id="PS51296">
    <property type="entry name" value="RIESKE"/>
    <property type="match status" value="1"/>
</dbReference>
<dbReference type="CDD" id="cd03467">
    <property type="entry name" value="Rieske"/>
    <property type="match status" value="1"/>
</dbReference>
<dbReference type="Pfam" id="PF00355">
    <property type="entry name" value="Rieske"/>
    <property type="match status" value="1"/>
</dbReference>
<comment type="cofactor">
    <cofactor evidence="6">
        <name>[2Fe-2S] cluster</name>
        <dbReference type="ChEBI" id="CHEBI:190135"/>
    </cofactor>
</comment>
<evidence type="ECO:0000256" key="3">
    <source>
        <dbReference type="ARBA" id="ARBA00023004"/>
    </source>
</evidence>
<dbReference type="EMBL" id="SNVV01000001">
    <property type="protein sequence ID" value="TDN57175.1"/>
    <property type="molecule type" value="Genomic_DNA"/>
</dbReference>
<evidence type="ECO:0000256" key="4">
    <source>
        <dbReference type="ARBA" id="ARBA00023014"/>
    </source>
</evidence>
<dbReference type="InterPro" id="IPR014349">
    <property type="entry name" value="Rieske_Fe-S_prot"/>
</dbReference>
<reference evidence="8 9" key="1">
    <citation type="submission" date="2019-03" db="EMBL/GenBank/DDBJ databases">
        <title>Genomic Encyclopedia of Type Strains, Phase IV (KMG-IV): sequencing the most valuable type-strain genomes for metagenomic binning, comparative biology and taxonomic classification.</title>
        <authorList>
            <person name="Goeker M."/>
        </authorList>
    </citation>
    <scope>NUCLEOTIDE SEQUENCE [LARGE SCALE GENOMIC DNA]</scope>
    <source>
        <strain evidence="8 9">DSM 12121</strain>
    </source>
</reference>
<keyword evidence="2" id="KW-0479">Metal-binding</keyword>
<dbReference type="InterPro" id="IPR005805">
    <property type="entry name" value="Rieske_Fe-S_prot_C"/>
</dbReference>
<dbReference type="InterPro" id="IPR017941">
    <property type="entry name" value="Rieske_2Fe-2S"/>
</dbReference>
<dbReference type="GO" id="GO:0046872">
    <property type="term" value="F:metal ion binding"/>
    <property type="evidence" value="ECO:0007669"/>
    <property type="project" value="UniProtKB-KW"/>
</dbReference>
<evidence type="ECO:0000256" key="1">
    <source>
        <dbReference type="ARBA" id="ARBA00022714"/>
    </source>
</evidence>
<evidence type="ECO:0000256" key="2">
    <source>
        <dbReference type="ARBA" id="ARBA00022723"/>
    </source>
</evidence>
<keyword evidence="3" id="KW-0408">Iron</keyword>
<dbReference type="PRINTS" id="PR00162">
    <property type="entry name" value="RIESKE"/>
</dbReference>
<dbReference type="RefSeq" id="WP_133588104.1">
    <property type="nucleotide sequence ID" value="NZ_SNVV01000001.1"/>
</dbReference>
<dbReference type="AlphaFoldDB" id="A0A4R6EFV6"/>
<evidence type="ECO:0000259" key="7">
    <source>
        <dbReference type="PROSITE" id="PS51296"/>
    </source>
</evidence>
<dbReference type="Gene3D" id="2.102.10.10">
    <property type="entry name" value="Rieske [2Fe-2S] iron-sulphur domain"/>
    <property type="match status" value="1"/>
</dbReference>
<evidence type="ECO:0000256" key="6">
    <source>
        <dbReference type="ARBA" id="ARBA00034078"/>
    </source>
</evidence>
<dbReference type="InterPro" id="IPR006311">
    <property type="entry name" value="TAT_signal"/>
</dbReference>